<dbReference type="GeneID" id="96637005"/>
<gene>
    <name evidence="2" type="ORF">OG727_18630</name>
    <name evidence="1" type="ORF">Scani_75130</name>
</gene>
<dbReference type="EMBL" id="CP108473">
    <property type="protein sequence ID" value="WUS24120.1"/>
    <property type="molecule type" value="Genomic_DNA"/>
</dbReference>
<evidence type="ECO:0000313" key="3">
    <source>
        <dbReference type="Proteomes" id="UP000435837"/>
    </source>
</evidence>
<dbReference type="EMBL" id="BLIN01000005">
    <property type="protein sequence ID" value="GFE11245.1"/>
    <property type="molecule type" value="Genomic_DNA"/>
</dbReference>
<organism evidence="1 3">
    <name type="scientific">Streptomyces caniferus</name>
    <dbReference type="NCBI Taxonomy" id="285557"/>
    <lineage>
        <taxon>Bacteria</taxon>
        <taxon>Bacillati</taxon>
        <taxon>Actinomycetota</taxon>
        <taxon>Actinomycetes</taxon>
        <taxon>Kitasatosporales</taxon>
        <taxon>Streptomycetaceae</taxon>
        <taxon>Streptomyces</taxon>
    </lineage>
</organism>
<proteinExistence type="predicted"/>
<evidence type="ECO:0000313" key="1">
    <source>
        <dbReference type="EMBL" id="GFE11245.1"/>
    </source>
</evidence>
<dbReference type="AlphaFoldDB" id="A0A640SP49"/>
<protein>
    <submittedName>
        <fullName evidence="1">Uncharacterized protein</fullName>
    </submittedName>
</protein>
<keyword evidence="4" id="KW-1185">Reference proteome</keyword>
<sequence>MGAGVDGAVVRAAGLKALGLTLPAFLGYLGTEEDRVRLWSALHMVRAVRWLPEEEQTELGALIGAVALRRCGEDGARPNRIRC</sequence>
<dbReference type="Proteomes" id="UP000435837">
    <property type="component" value="Unassembled WGS sequence"/>
</dbReference>
<evidence type="ECO:0000313" key="2">
    <source>
        <dbReference type="EMBL" id="WUS24120.1"/>
    </source>
</evidence>
<dbReference type="RefSeq" id="WP_174872799.1">
    <property type="nucleotide sequence ID" value="NZ_BAAATH010000001.1"/>
</dbReference>
<reference evidence="1 3" key="1">
    <citation type="submission" date="2019-12" db="EMBL/GenBank/DDBJ databases">
        <title>Whole genome shotgun sequence of Streptomyces caniferus NBRC 15389.</title>
        <authorList>
            <person name="Ichikawa N."/>
            <person name="Kimura A."/>
            <person name="Kitahashi Y."/>
            <person name="Komaki H."/>
            <person name="Tamura T."/>
        </authorList>
    </citation>
    <scope>NUCLEOTIDE SEQUENCE [LARGE SCALE GENOMIC DNA]</scope>
    <source>
        <strain evidence="1 3">NBRC 15389</strain>
    </source>
</reference>
<evidence type="ECO:0000313" key="4">
    <source>
        <dbReference type="Proteomes" id="UP001432292"/>
    </source>
</evidence>
<reference evidence="2" key="2">
    <citation type="submission" date="2022-10" db="EMBL/GenBank/DDBJ databases">
        <title>The complete genomes of actinobacterial strains from the NBC collection.</title>
        <authorList>
            <person name="Joergensen T.S."/>
            <person name="Alvarez Arevalo M."/>
            <person name="Sterndorff E.B."/>
            <person name="Faurdal D."/>
            <person name="Vuksanovic O."/>
            <person name="Mourched A.-S."/>
            <person name="Charusanti P."/>
            <person name="Shaw S."/>
            <person name="Blin K."/>
            <person name="Weber T."/>
        </authorList>
    </citation>
    <scope>NUCLEOTIDE SEQUENCE</scope>
    <source>
        <strain evidence="2">NBC_01256</strain>
    </source>
</reference>
<accession>A0A640SP49</accession>
<name>A0A640SP49_9ACTN</name>
<dbReference type="Proteomes" id="UP001432292">
    <property type="component" value="Chromosome"/>
</dbReference>